<dbReference type="PATRIC" id="fig|1502.177.peg.3604"/>
<organism evidence="2 3">
    <name type="scientific">Clostridium perfringens</name>
    <dbReference type="NCBI Taxonomy" id="1502"/>
    <lineage>
        <taxon>Bacteria</taxon>
        <taxon>Bacillati</taxon>
        <taxon>Bacillota</taxon>
        <taxon>Clostridia</taxon>
        <taxon>Eubacteriales</taxon>
        <taxon>Clostridiaceae</taxon>
        <taxon>Clostridium</taxon>
    </lineage>
</organism>
<dbReference type="EMBL" id="CP013615">
    <property type="protein sequence ID" value="AMN31310.1"/>
    <property type="molecule type" value="Genomic_DNA"/>
</dbReference>
<keyword evidence="2" id="KW-0614">Plasmid</keyword>
<dbReference type="Proteomes" id="UP000070260">
    <property type="component" value="Plasmid pJFP838A"/>
</dbReference>
<evidence type="ECO:0000313" key="2">
    <source>
        <dbReference type="EMBL" id="AMN31310.1"/>
    </source>
</evidence>
<feature type="coiled-coil region" evidence="1">
    <location>
        <begin position="15"/>
        <end position="42"/>
    </location>
</feature>
<evidence type="ECO:0000256" key="1">
    <source>
        <dbReference type="SAM" id="Coils"/>
    </source>
</evidence>
<geneLocation type="plasmid" evidence="2 3">
    <name>pJFP838A</name>
</geneLocation>
<evidence type="ECO:0000313" key="3">
    <source>
        <dbReference type="Proteomes" id="UP000070260"/>
    </source>
</evidence>
<keyword evidence="1" id="KW-0175">Coiled coil</keyword>
<reference evidence="2 3" key="1">
    <citation type="journal article" date="2016" name="PLoS ONE">
        <title>Plasmid Characterization and Chromosome Analysis of Two netF+ Clostridium perfringens Isolates Associated with Foal and Canine Necrotizing Enteritis.</title>
        <authorList>
            <person name="Mehdizadeh Gohari I."/>
            <person name="Kropinski A.M."/>
            <person name="Weese S.J."/>
            <person name="Parreira V.R."/>
            <person name="Whitehead A.E."/>
            <person name="Boerlin P."/>
            <person name="Prescott J.F."/>
        </authorList>
    </citation>
    <scope>NUCLEOTIDE SEQUENCE [LARGE SCALE GENOMIC DNA]</scope>
    <source>
        <strain evidence="2 3">JP838</strain>
        <plasmid evidence="3">Plasmid pJFP838A</plasmid>
    </source>
</reference>
<sequence>MNDKRVKEDLVNLIVNNLIVRKRIAKDLAEDLKKEILSLNDEEYGDFVINFFREKK</sequence>
<protein>
    <submittedName>
        <fullName evidence="2">Uncharacterized protein</fullName>
    </submittedName>
</protein>
<dbReference type="RefSeq" id="WP_162485281.1">
    <property type="nucleotide sequence ID" value="NZ_CATNZX010000030.1"/>
</dbReference>
<name>A0A140GS01_CLOPF</name>
<gene>
    <name evidence="2" type="ORF">JFP838_pA0394</name>
</gene>
<accession>A0A140GS01</accession>
<dbReference type="AlphaFoldDB" id="A0A140GS01"/>
<proteinExistence type="predicted"/>